<keyword evidence="3" id="KW-1185">Reference proteome</keyword>
<dbReference type="EMBL" id="CP006850">
    <property type="protein sequence ID" value="AHH22175.1"/>
    <property type="molecule type" value="Genomic_DNA"/>
</dbReference>
<dbReference type="eggNOG" id="ENOG50300KS">
    <property type="taxonomic scope" value="Bacteria"/>
</dbReference>
<dbReference type="Proteomes" id="UP000019150">
    <property type="component" value="Chromosome"/>
</dbReference>
<proteinExistence type="predicted"/>
<evidence type="ECO:0000259" key="1">
    <source>
        <dbReference type="Pfam" id="PF04149"/>
    </source>
</evidence>
<evidence type="ECO:0000313" key="3">
    <source>
        <dbReference type="Proteomes" id="UP000019150"/>
    </source>
</evidence>
<dbReference type="KEGG" id="nno:NONO_c74200"/>
<dbReference type="STRING" id="1415166.NONO_c74200"/>
<dbReference type="PATRIC" id="fig|1415166.3.peg.7613"/>
<organism evidence="2 3">
    <name type="scientific">Nocardia nova SH22a</name>
    <dbReference type="NCBI Taxonomy" id="1415166"/>
    <lineage>
        <taxon>Bacteria</taxon>
        <taxon>Bacillati</taxon>
        <taxon>Actinomycetota</taxon>
        <taxon>Actinomycetes</taxon>
        <taxon>Mycobacteriales</taxon>
        <taxon>Nocardiaceae</taxon>
        <taxon>Nocardia</taxon>
    </lineage>
</organism>
<dbReference type="AlphaFoldDB" id="W5TS14"/>
<sequence length="127" mass="13719">MTNMGHAVTVRALRGGWFKSSRSNDGTNCVEIKFTDHRVLVRDSKFLRDPANDPQAQPIIAVPADLWSRVLDLALSSKSGSVDDALTLTVHSDDSATLRGGNTELVYTPAEWDAFVKGVADGEFTAA</sequence>
<evidence type="ECO:0000313" key="2">
    <source>
        <dbReference type="EMBL" id="AHH22175.1"/>
    </source>
</evidence>
<gene>
    <name evidence="2" type="ORF">NONO_c74200</name>
</gene>
<dbReference type="InterPro" id="IPR007278">
    <property type="entry name" value="DUF397"/>
</dbReference>
<reference evidence="2 3" key="1">
    <citation type="journal article" date="2014" name="Appl. Environ. Microbiol.">
        <title>Insights into the Microbial Degradation of Rubber and Gutta-Percha by Analysis of the Complete Genome of Nocardia nova SH22a.</title>
        <authorList>
            <person name="Luo Q."/>
            <person name="Hiessl S."/>
            <person name="Poehlein A."/>
            <person name="Daniel R."/>
            <person name="Steinbuchel A."/>
        </authorList>
    </citation>
    <scope>NUCLEOTIDE SEQUENCE [LARGE SCALE GENOMIC DNA]</scope>
    <source>
        <strain evidence="2">SH22a</strain>
    </source>
</reference>
<name>W5TS14_9NOCA</name>
<accession>W5TS14</accession>
<protein>
    <recommendedName>
        <fullName evidence="1">DUF397 domain-containing protein</fullName>
    </recommendedName>
</protein>
<dbReference type="HOGENOM" id="CLU_161991_0_0_11"/>
<feature type="domain" description="DUF397" evidence="1">
    <location>
        <begin position="16"/>
        <end position="70"/>
    </location>
</feature>
<dbReference type="Pfam" id="PF04149">
    <property type="entry name" value="DUF397"/>
    <property type="match status" value="1"/>
</dbReference>